<organism evidence="1 2">
    <name type="scientific">Paenibacillus sabuli</name>
    <dbReference type="NCBI Taxonomy" id="2772509"/>
    <lineage>
        <taxon>Bacteria</taxon>
        <taxon>Bacillati</taxon>
        <taxon>Bacillota</taxon>
        <taxon>Bacilli</taxon>
        <taxon>Bacillales</taxon>
        <taxon>Paenibacillaceae</taxon>
        <taxon>Paenibacillus</taxon>
    </lineage>
</organism>
<name>A0A927GSA4_9BACL</name>
<proteinExistence type="predicted"/>
<dbReference type="AlphaFoldDB" id="A0A927GSA4"/>
<dbReference type="Proteomes" id="UP000621560">
    <property type="component" value="Unassembled WGS sequence"/>
</dbReference>
<dbReference type="GO" id="GO:0005829">
    <property type="term" value="C:cytosol"/>
    <property type="evidence" value="ECO:0007669"/>
    <property type="project" value="TreeGrafter"/>
</dbReference>
<evidence type="ECO:0000313" key="1">
    <source>
        <dbReference type="EMBL" id="MBD2845820.1"/>
    </source>
</evidence>
<sequence>MVTAAVIQARMGSTRLPGKVMTSIENKSMLGHVIERCKKMKVDEIVVCTTRNEEDHVIEREAKKYNVNLYRGDEENVLLRYYEAARKFNIDSIVRVTADCPLIDPMLSNKIIEMAASTGADIAHMAGYPRGLDTEVFQFKSLQSFVSKNLEPRYKEHVTLFFYDNNSLYKVETQNCEVDLSNHRWTVDTVEDLTLIKEIYARLYNEDKHFDWQAVLKLLYENPLLKDINSHIKQKSL</sequence>
<dbReference type="InterPro" id="IPR003329">
    <property type="entry name" value="Cytidylyl_trans"/>
</dbReference>
<dbReference type="PANTHER" id="PTHR42866:SF1">
    <property type="entry name" value="SPORE COAT POLYSACCHARIDE BIOSYNTHESIS PROTEIN SPSF"/>
    <property type="match status" value="1"/>
</dbReference>
<evidence type="ECO:0000313" key="2">
    <source>
        <dbReference type="Proteomes" id="UP000621560"/>
    </source>
</evidence>
<reference evidence="1" key="1">
    <citation type="submission" date="2020-09" db="EMBL/GenBank/DDBJ databases">
        <title>A novel bacterium of genus Paenibacillus, isolated from South China Sea.</title>
        <authorList>
            <person name="Huang H."/>
            <person name="Mo K."/>
            <person name="Hu Y."/>
        </authorList>
    </citation>
    <scope>NUCLEOTIDE SEQUENCE</scope>
    <source>
        <strain evidence="1">IB182496</strain>
    </source>
</reference>
<dbReference type="RefSeq" id="WP_190917778.1">
    <property type="nucleotide sequence ID" value="NZ_JACXIZ010000018.1"/>
</dbReference>
<keyword evidence="2" id="KW-1185">Reference proteome</keyword>
<dbReference type="CDD" id="cd02518">
    <property type="entry name" value="GT2_SpsF"/>
    <property type="match status" value="1"/>
</dbReference>
<dbReference type="InterPro" id="IPR029044">
    <property type="entry name" value="Nucleotide-diphossugar_trans"/>
</dbReference>
<dbReference type="Gene3D" id="3.90.550.10">
    <property type="entry name" value="Spore Coat Polysaccharide Biosynthesis Protein SpsA, Chain A"/>
    <property type="match status" value="1"/>
</dbReference>
<comment type="caution">
    <text evidence="1">The sequence shown here is derived from an EMBL/GenBank/DDBJ whole genome shotgun (WGS) entry which is preliminary data.</text>
</comment>
<dbReference type="SUPFAM" id="SSF53448">
    <property type="entry name" value="Nucleotide-diphospho-sugar transferases"/>
    <property type="match status" value="1"/>
</dbReference>
<dbReference type="PANTHER" id="PTHR42866">
    <property type="entry name" value="3-DEOXY-MANNO-OCTULOSONATE CYTIDYLYLTRANSFERASE"/>
    <property type="match status" value="1"/>
</dbReference>
<dbReference type="Pfam" id="PF02348">
    <property type="entry name" value="CTP_transf_3"/>
    <property type="match status" value="1"/>
</dbReference>
<gene>
    <name evidence="1" type="ORF">IDH44_11515</name>
</gene>
<protein>
    <submittedName>
        <fullName evidence="1">Glycosyltransferase family protein</fullName>
    </submittedName>
</protein>
<dbReference type="EMBL" id="JACXIZ010000018">
    <property type="protein sequence ID" value="MBD2845820.1"/>
    <property type="molecule type" value="Genomic_DNA"/>
</dbReference>
<accession>A0A927GSA4</accession>